<dbReference type="GO" id="GO:0008168">
    <property type="term" value="F:methyltransferase activity"/>
    <property type="evidence" value="ECO:0007669"/>
    <property type="project" value="UniProtKB-KW"/>
</dbReference>
<comment type="caution">
    <text evidence="2">The sequence shown here is derived from an EMBL/GenBank/DDBJ whole genome shotgun (WGS) entry which is preliminary data.</text>
</comment>
<dbReference type="InterPro" id="IPR029063">
    <property type="entry name" value="SAM-dependent_MTases_sf"/>
</dbReference>
<evidence type="ECO:0000259" key="1">
    <source>
        <dbReference type="Pfam" id="PF05050"/>
    </source>
</evidence>
<keyword evidence="2" id="KW-0808">Transferase</keyword>
<reference evidence="2" key="1">
    <citation type="submission" date="2021-12" db="EMBL/GenBank/DDBJ databases">
        <authorList>
            <person name="Li Y."/>
        </authorList>
    </citation>
    <scope>NUCLEOTIDE SEQUENCE</scope>
    <source>
        <strain evidence="2">DKSPLA3</strain>
    </source>
</reference>
<dbReference type="PANTHER" id="PTHR34203">
    <property type="entry name" value="METHYLTRANSFERASE, FKBM FAMILY PROTEIN"/>
    <property type="match status" value="1"/>
</dbReference>
<name>A0A9X1T7B7_9HYPH</name>
<feature type="domain" description="Methyltransferase FkbM" evidence="1">
    <location>
        <begin position="50"/>
        <end position="206"/>
    </location>
</feature>
<dbReference type="InterPro" id="IPR006342">
    <property type="entry name" value="FkbM_mtfrase"/>
</dbReference>
<proteinExistence type="predicted"/>
<keyword evidence="3" id="KW-1185">Reference proteome</keyword>
<dbReference type="Proteomes" id="UP001139089">
    <property type="component" value="Unassembled WGS sequence"/>
</dbReference>
<keyword evidence="2" id="KW-0489">Methyltransferase</keyword>
<dbReference type="RefSeq" id="WP_231814480.1">
    <property type="nucleotide sequence ID" value="NZ_JAJOZR010000006.1"/>
</dbReference>
<dbReference type="EMBL" id="JAJOZR010000006">
    <property type="protein sequence ID" value="MCD7109678.1"/>
    <property type="molecule type" value="Genomic_DNA"/>
</dbReference>
<gene>
    <name evidence="2" type="ORF">LRX75_11545</name>
</gene>
<dbReference type="Gene3D" id="3.40.50.150">
    <property type="entry name" value="Vaccinia Virus protein VP39"/>
    <property type="match status" value="1"/>
</dbReference>
<organism evidence="2 3">
    <name type="scientific">Rhizobium quercicola</name>
    <dbReference type="NCBI Taxonomy" id="2901226"/>
    <lineage>
        <taxon>Bacteria</taxon>
        <taxon>Pseudomonadati</taxon>
        <taxon>Pseudomonadota</taxon>
        <taxon>Alphaproteobacteria</taxon>
        <taxon>Hyphomicrobiales</taxon>
        <taxon>Rhizobiaceae</taxon>
        <taxon>Rhizobium/Agrobacterium group</taxon>
        <taxon>Rhizobium</taxon>
    </lineage>
</organism>
<dbReference type="SUPFAM" id="SSF53335">
    <property type="entry name" value="S-adenosyl-L-methionine-dependent methyltransferases"/>
    <property type="match status" value="1"/>
</dbReference>
<sequence>MKRQISICDTSFTVEDTGTGFWDNLSNGIWEYDTLQTIKQLVGPRSLFIDVGAWIGPITLLAASCGANVVSFEPDPAAYEELQNNLAANQPAFENVITINSAIGSAAEEITLYTRRAGNSETSIFQTHERFGENVECTESFKVKMLDLRSEIANRYRAERHDNIIVKIDVEGAEFHFFADVAPYLASIGATILLSTHSFNIVERTEEATTLSRIKAKSTVVEAALVFDWFVRDGDSLTQVDKKESIAHSFANIDKADNYILRRDQSLKVYVENGEPSILQDPVLGFPFSHLPEVMPATSAEEADFIFAFFPCPYTIEANDTARMIRETDSYRNYREKYVWQSLCDFPDFSRSDPAGHKLVLSPLPAKNLNIRYNVHPMPIHPCEGDYQIQMDREHTEDCRSLAKIYDFAFLGSVDDFPVTGGFFGGRAWLRQLEAEGLPNFFLRSAKGWAFSEDWADRHREWMKRVGEAKYGFAPADSSNSPRLFWTMQVGTVPIITDYEHLPFDDVVDWSSLAVVVPSSQKLTFDYRSLPTSGPDYDLKRERVIKFWEEYCFYPNAARKLVNRIRSSITHVAAQ</sequence>
<dbReference type="AlphaFoldDB" id="A0A9X1T7B7"/>
<dbReference type="Pfam" id="PF05050">
    <property type="entry name" value="Methyltransf_21"/>
    <property type="match status" value="1"/>
</dbReference>
<dbReference type="NCBIfam" id="TIGR01444">
    <property type="entry name" value="fkbM_fam"/>
    <property type="match status" value="1"/>
</dbReference>
<evidence type="ECO:0000313" key="2">
    <source>
        <dbReference type="EMBL" id="MCD7109678.1"/>
    </source>
</evidence>
<protein>
    <submittedName>
        <fullName evidence="2">FkbM family methyltransferase</fullName>
    </submittedName>
</protein>
<dbReference type="InterPro" id="IPR052514">
    <property type="entry name" value="SAM-dependent_MTase"/>
</dbReference>
<dbReference type="PANTHER" id="PTHR34203:SF15">
    <property type="entry name" value="SLL1173 PROTEIN"/>
    <property type="match status" value="1"/>
</dbReference>
<dbReference type="GO" id="GO:0032259">
    <property type="term" value="P:methylation"/>
    <property type="evidence" value="ECO:0007669"/>
    <property type="project" value="UniProtKB-KW"/>
</dbReference>
<accession>A0A9X1T7B7</accession>
<evidence type="ECO:0000313" key="3">
    <source>
        <dbReference type="Proteomes" id="UP001139089"/>
    </source>
</evidence>